<accession>A0ABP7U8Q5</accession>
<dbReference type="EMBL" id="BAAAZY010000001">
    <property type="protein sequence ID" value="GAA4037948.1"/>
    <property type="molecule type" value="Genomic_DNA"/>
</dbReference>
<name>A0ABP7U8Q5_9ACTN</name>
<protein>
    <submittedName>
        <fullName evidence="2">Uncharacterized protein</fullName>
    </submittedName>
</protein>
<comment type="caution">
    <text evidence="2">The sequence shown here is derived from an EMBL/GenBank/DDBJ whole genome shotgun (WGS) entry which is preliminary data.</text>
</comment>
<evidence type="ECO:0000256" key="1">
    <source>
        <dbReference type="SAM" id="MobiDB-lite"/>
    </source>
</evidence>
<gene>
    <name evidence="2" type="ORF">GCM10022233_02670</name>
</gene>
<feature type="region of interest" description="Disordered" evidence="1">
    <location>
        <begin position="1"/>
        <end position="26"/>
    </location>
</feature>
<dbReference type="Proteomes" id="UP001499984">
    <property type="component" value="Unassembled WGS sequence"/>
</dbReference>
<keyword evidence="3" id="KW-1185">Reference proteome</keyword>
<reference evidence="3" key="1">
    <citation type="journal article" date="2019" name="Int. J. Syst. Evol. Microbiol.">
        <title>The Global Catalogue of Microorganisms (GCM) 10K type strain sequencing project: providing services to taxonomists for standard genome sequencing and annotation.</title>
        <authorList>
            <consortium name="The Broad Institute Genomics Platform"/>
            <consortium name="The Broad Institute Genome Sequencing Center for Infectious Disease"/>
            <person name="Wu L."/>
            <person name="Ma J."/>
        </authorList>
    </citation>
    <scope>NUCLEOTIDE SEQUENCE [LARGE SCALE GENOMIC DNA]</scope>
    <source>
        <strain evidence="3">JCM 16925</strain>
    </source>
</reference>
<organism evidence="2 3">
    <name type="scientific">Streptomyces shaanxiensis</name>
    <dbReference type="NCBI Taxonomy" id="653357"/>
    <lineage>
        <taxon>Bacteria</taxon>
        <taxon>Bacillati</taxon>
        <taxon>Actinomycetota</taxon>
        <taxon>Actinomycetes</taxon>
        <taxon>Kitasatosporales</taxon>
        <taxon>Streptomycetaceae</taxon>
        <taxon>Streptomyces</taxon>
    </lineage>
</organism>
<evidence type="ECO:0000313" key="3">
    <source>
        <dbReference type="Proteomes" id="UP001499984"/>
    </source>
</evidence>
<proteinExistence type="predicted"/>
<evidence type="ECO:0000313" key="2">
    <source>
        <dbReference type="EMBL" id="GAA4037948.1"/>
    </source>
</evidence>
<sequence length="103" mass="10999">MAHAPSKGSRTRTASTPSRCGRGEGGGWVRRLITIKRTAPEIMLDPPGRVGRIPHMPLLTSPVLPAGTLARLPQPTLPTGDGLLLRPWRAEDAPAVHAASRTR</sequence>